<feature type="domain" description="ABC transporter" evidence="4">
    <location>
        <begin position="20"/>
        <end position="121"/>
    </location>
</feature>
<name>A0A382WX14_9ZZZZ</name>
<evidence type="ECO:0000256" key="3">
    <source>
        <dbReference type="ARBA" id="ARBA00023136"/>
    </source>
</evidence>
<dbReference type="SUPFAM" id="SSF52540">
    <property type="entry name" value="P-loop containing nucleoside triphosphate hydrolases"/>
    <property type="match status" value="1"/>
</dbReference>
<feature type="non-terminal residue" evidence="5">
    <location>
        <position position="126"/>
    </location>
</feature>
<evidence type="ECO:0000313" key="5">
    <source>
        <dbReference type="EMBL" id="SVD63427.1"/>
    </source>
</evidence>
<dbReference type="EMBL" id="UINC01163229">
    <property type="protein sequence ID" value="SVD63427.1"/>
    <property type="molecule type" value="Genomic_DNA"/>
</dbReference>
<dbReference type="Pfam" id="PF00005">
    <property type="entry name" value="ABC_tran"/>
    <property type="match status" value="1"/>
</dbReference>
<proteinExistence type="predicted"/>
<evidence type="ECO:0000256" key="2">
    <source>
        <dbReference type="ARBA" id="ARBA00022967"/>
    </source>
</evidence>
<dbReference type="AlphaFoldDB" id="A0A382WX14"/>
<dbReference type="InterPro" id="IPR027417">
    <property type="entry name" value="P-loop_NTPase"/>
</dbReference>
<dbReference type="InterPro" id="IPR003439">
    <property type="entry name" value="ABC_transporter-like_ATP-bd"/>
</dbReference>
<evidence type="ECO:0000256" key="1">
    <source>
        <dbReference type="ARBA" id="ARBA00022475"/>
    </source>
</evidence>
<dbReference type="PANTHER" id="PTHR43875:SF15">
    <property type="entry name" value="TREHALOSE IMPORT ATP-BINDING PROTEIN SUGC"/>
    <property type="match status" value="1"/>
</dbReference>
<organism evidence="5">
    <name type="scientific">marine metagenome</name>
    <dbReference type="NCBI Taxonomy" id="408172"/>
    <lineage>
        <taxon>unclassified sequences</taxon>
        <taxon>metagenomes</taxon>
        <taxon>ecological metagenomes</taxon>
    </lineage>
</organism>
<keyword evidence="2" id="KW-1278">Translocase</keyword>
<gene>
    <name evidence="5" type="ORF">METZ01_LOCUS416281</name>
</gene>
<dbReference type="PANTHER" id="PTHR43875">
    <property type="entry name" value="MALTODEXTRIN IMPORT ATP-BINDING PROTEIN MSMX"/>
    <property type="match status" value="1"/>
</dbReference>
<protein>
    <recommendedName>
        <fullName evidence="4">ABC transporter domain-containing protein</fullName>
    </recommendedName>
</protein>
<dbReference type="GO" id="GO:0016887">
    <property type="term" value="F:ATP hydrolysis activity"/>
    <property type="evidence" value="ECO:0007669"/>
    <property type="project" value="InterPro"/>
</dbReference>
<keyword evidence="1" id="KW-1003">Cell membrane</keyword>
<dbReference type="InterPro" id="IPR047641">
    <property type="entry name" value="ABC_transpr_MalK/UgpC-like"/>
</dbReference>
<reference evidence="5" key="1">
    <citation type="submission" date="2018-05" db="EMBL/GenBank/DDBJ databases">
        <authorList>
            <person name="Lanie J.A."/>
            <person name="Ng W.-L."/>
            <person name="Kazmierczak K.M."/>
            <person name="Andrzejewski T.M."/>
            <person name="Davidsen T.M."/>
            <person name="Wayne K.J."/>
            <person name="Tettelin H."/>
            <person name="Glass J.I."/>
            <person name="Rusch D."/>
            <person name="Podicherti R."/>
            <person name="Tsui H.-C.T."/>
            <person name="Winkler M.E."/>
        </authorList>
    </citation>
    <scope>NUCLEOTIDE SEQUENCE</scope>
</reference>
<dbReference type="Gene3D" id="3.40.50.300">
    <property type="entry name" value="P-loop containing nucleotide triphosphate hydrolases"/>
    <property type="match status" value="1"/>
</dbReference>
<dbReference type="GO" id="GO:0055052">
    <property type="term" value="C:ATP-binding cassette (ABC) transporter complex, substrate-binding subunit-containing"/>
    <property type="evidence" value="ECO:0007669"/>
    <property type="project" value="TreeGrafter"/>
</dbReference>
<evidence type="ECO:0000259" key="4">
    <source>
        <dbReference type="Pfam" id="PF00005"/>
    </source>
</evidence>
<keyword evidence="3" id="KW-0472">Membrane</keyword>
<accession>A0A382WX14</accession>
<sequence length="126" mass="13524">MTVSVKQLVKQFRDGTLAVRGIDLDIAEGEFLTLLGPSGCGKTTTLRLIAGLEEPTEGSISINEREVTNIDPGDRDVAMVFQSYALYPHMTALENMTLGLKVGGMSKAEAAKMARETASLLGIEHL</sequence>
<dbReference type="GO" id="GO:0005524">
    <property type="term" value="F:ATP binding"/>
    <property type="evidence" value="ECO:0007669"/>
    <property type="project" value="InterPro"/>
</dbReference>